<dbReference type="SUPFAM" id="SSF54637">
    <property type="entry name" value="Thioesterase/thiol ester dehydrase-isomerase"/>
    <property type="match status" value="1"/>
</dbReference>
<protein>
    <recommendedName>
        <fullName evidence="3">Translation elongation factor P (EF-P)</fullName>
    </recommendedName>
</protein>
<accession>I9P6E2</accession>
<dbReference type="Proteomes" id="UP000035062">
    <property type="component" value="Unassembled WGS sequence"/>
</dbReference>
<dbReference type="InterPro" id="IPR027961">
    <property type="entry name" value="DUF4442"/>
</dbReference>
<comment type="caution">
    <text evidence="1">The sequence shown here is derived from an EMBL/GenBank/DDBJ whole genome shotgun (WGS) entry which is preliminary data.</text>
</comment>
<proteinExistence type="predicted"/>
<dbReference type="STRING" id="1195246.AGRI_01995"/>
<evidence type="ECO:0000313" key="1">
    <source>
        <dbReference type="EMBL" id="EIW90602.1"/>
    </source>
</evidence>
<evidence type="ECO:0008006" key="3">
    <source>
        <dbReference type="Google" id="ProtNLM"/>
    </source>
</evidence>
<dbReference type="Pfam" id="PF14539">
    <property type="entry name" value="DUF4442"/>
    <property type="match status" value="1"/>
</dbReference>
<evidence type="ECO:0000313" key="2">
    <source>
        <dbReference type="Proteomes" id="UP000035062"/>
    </source>
</evidence>
<dbReference type="EMBL" id="AKKU01000001">
    <property type="protein sequence ID" value="EIW90602.1"/>
    <property type="molecule type" value="Genomic_DNA"/>
</dbReference>
<name>I9P6E2_9ALTE</name>
<dbReference type="AlphaFoldDB" id="I9P6E2"/>
<dbReference type="eggNOG" id="COG2050">
    <property type="taxonomic scope" value="Bacteria"/>
</dbReference>
<reference evidence="1 2" key="1">
    <citation type="journal article" date="2012" name="J. Bacteriol.">
        <title>Genome Sequence of Pectin-Degrading Alishewanella agri, Isolated from Landfill Soil.</title>
        <authorList>
            <person name="Kim J."/>
            <person name="Jung J."/>
            <person name="Sung J.S."/>
            <person name="Chun J."/>
            <person name="Park W."/>
        </authorList>
    </citation>
    <scope>NUCLEOTIDE SEQUENCE [LARGE SCALE GENOMIC DNA]</scope>
    <source>
        <strain evidence="1 2">BL06</strain>
    </source>
</reference>
<organism evidence="1 2">
    <name type="scientific">Alishewanella agri BL06</name>
    <dbReference type="NCBI Taxonomy" id="1195246"/>
    <lineage>
        <taxon>Bacteria</taxon>
        <taxon>Pseudomonadati</taxon>
        <taxon>Pseudomonadota</taxon>
        <taxon>Gammaproteobacteria</taxon>
        <taxon>Alteromonadales</taxon>
        <taxon>Alteromonadaceae</taxon>
        <taxon>Alishewanella</taxon>
    </lineage>
</organism>
<keyword evidence="2" id="KW-1185">Reference proteome</keyword>
<sequence length="162" mass="18977">MRWAFKPGVMRHLLNFWPPFFFSGIKVAALSDDYRYCRVELKSRPWTRNINSSQFGGSMFAMTDPIYPLLLMGALGKEYLVWDKQADINYIKPGYSRLTAEFWLSDEMVEQVKRETDGGEKFFPQFLVHIKDANNQVICEVNRTVYVRKKPKYRATESVTKA</sequence>
<dbReference type="PATRIC" id="fig|1195246.3.peg.392"/>
<dbReference type="InterPro" id="IPR029069">
    <property type="entry name" value="HotDog_dom_sf"/>
</dbReference>
<dbReference type="Gene3D" id="3.10.129.10">
    <property type="entry name" value="Hotdog Thioesterase"/>
    <property type="match status" value="1"/>
</dbReference>
<gene>
    <name evidence="1" type="ORF">AGRI_01995</name>
</gene>
<dbReference type="RefSeq" id="WP_008983361.1">
    <property type="nucleotide sequence ID" value="NZ_AKKU01000001.1"/>
</dbReference>